<feature type="region of interest" description="Disordered" evidence="1">
    <location>
        <begin position="54"/>
        <end position="175"/>
    </location>
</feature>
<proteinExistence type="predicted"/>
<accession>C1MRP3</accession>
<feature type="region of interest" description="Disordered" evidence="1">
    <location>
        <begin position="296"/>
        <end position="318"/>
    </location>
</feature>
<keyword evidence="3" id="KW-1185">Reference proteome</keyword>
<protein>
    <submittedName>
        <fullName evidence="2">Predicted protein</fullName>
    </submittedName>
</protein>
<feature type="compositionally biased region" description="Polar residues" evidence="1">
    <location>
        <begin position="304"/>
        <end position="315"/>
    </location>
</feature>
<gene>
    <name evidence="2" type="ORF">MICPUCDRAFT_58177</name>
</gene>
<feature type="region of interest" description="Disordered" evidence="1">
    <location>
        <begin position="1"/>
        <end position="35"/>
    </location>
</feature>
<feature type="compositionally biased region" description="Basic and acidic residues" evidence="1">
    <location>
        <begin position="107"/>
        <end position="118"/>
    </location>
</feature>
<feature type="compositionally biased region" description="Basic and acidic residues" evidence="1">
    <location>
        <begin position="16"/>
        <end position="35"/>
    </location>
</feature>
<evidence type="ECO:0000313" key="2">
    <source>
        <dbReference type="EMBL" id="EEH56998.1"/>
    </source>
</evidence>
<evidence type="ECO:0000313" key="3">
    <source>
        <dbReference type="Proteomes" id="UP000001876"/>
    </source>
</evidence>
<reference evidence="2 3" key="1">
    <citation type="journal article" date="2009" name="Science">
        <title>Green evolution and dynamic adaptations revealed by genomes of the marine picoeukaryotes Micromonas.</title>
        <authorList>
            <person name="Worden A.Z."/>
            <person name="Lee J.H."/>
            <person name="Mock T."/>
            <person name="Rouze P."/>
            <person name="Simmons M.P."/>
            <person name="Aerts A.L."/>
            <person name="Allen A.E."/>
            <person name="Cuvelier M.L."/>
            <person name="Derelle E."/>
            <person name="Everett M.V."/>
            <person name="Foulon E."/>
            <person name="Grimwood J."/>
            <person name="Gundlach H."/>
            <person name="Henrissat B."/>
            <person name="Napoli C."/>
            <person name="McDonald S.M."/>
            <person name="Parker M.S."/>
            <person name="Rombauts S."/>
            <person name="Salamov A."/>
            <person name="Von Dassow P."/>
            <person name="Badger J.H."/>
            <person name="Coutinho P.M."/>
            <person name="Demir E."/>
            <person name="Dubchak I."/>
            <person name="Gentemann C."/>
            <person name="Eikrem W."/>
            <person name="Gready J.E."/>
            <person name="John U."/>
            <person name="Lanier W."/>
            <person name="Lindquist E.A."/>
            <person name="Lucas S."/>
            <person name="Mayer K.F."/>
            <person name="Moreau H."/>
            <person name="Not F."/>
            <person name="Otillar R."/>
            <person name="Panaud O."/>
            <person name="Pangilinan J."/>
            <person name="Paulsen I."/>
            <person name="Piegu B."/>
            <person name="Poliakov A."/>
            <person name="Robbens S."/>
            <person name="Schmutz J."/>
            <person name="Toulza E."/>
            <person name="Wyss T."/>
            <person name="Zelensky A."/>
            <person name="Zhou K."/>
            <person name="Armbrust E.V."/>
            <person name="Bhattacharya D."/>
            <person name="Goodenough U.W."/>
            <person name="Van de Peer Y."/>
            <person name="Grigoriev I.V."/>
        </authorList>
    </citation>
    <scope>NUCLEOTIDE SEQUENCE [LARGE SCALE GENOMIC DNA]</scope>
    <source>
        <strain evidence="2 3">CCMP1545</strain>
    </source>
</reference>
<name>C1MRP3_MICPC</name>
<sequence length="335" mass="36236">MGGIGGKGKGARRREKLKDNAKSFDKKTGTFREPKLELVDGKVSKQDMLKAPSSFRRFMEATRRAKEQAARRERQYNKSQGLDVSDDEVDDPLVNAPDVGTGAKAKSKNDAENESDKDTGDDDALTWLRPDVGGEEEPDELDAAAELRKKRKKRAGDEDGANVKKKYQSLRERKSAARKAMKAMKDEDESFIFGKTSEARVEKSRGGDVSFGEVADAPPTITLKRKSGGKGAKPVPVAESGHKIAGSKGAGNRQAQIFQSLMRKSAKDGGGQKAPPGVGLRRVAEMTALREQVISGYRQMKGRPSNNGRSASLATDPSRLFSAVGGATIRRDAGK</sequence>
<feature type="compositionally biased region" description="Basic and acidic residues" evidence="1">
    <location>
        <begin position="57"/>
        <end position="76"/>
    </location>
</feature>
<dbReference type="OrthoDB" id="10501774at2759"/>
<dbReference type="KEGG" id="mpp:MICPUCDRAFT_58177"/>
<feature type="compositionally biased region" description="Acidic residues" evidence="1">
    <location>
        <begin position="133"/>
        <end position="143"/>
    </location>
</feature>
<feature type="region of interest" description="Disordered" evidence="1">
    <location>
        <begin position="220"/>
        <end position="252"/>
    </location>
</feature>
<dbReference type="Proteomes" id="UP000001876">
    <property type="component" value="Unassembled WGS sequence"/>
</dbReference>
<dbReference type="GeneID" id="9684349"/>
<dbReference type="RefSeq" id="XP_003058543.1">
    <property type="nucleotide sequence ID" value="XM_003058497.1"/>
</dbReference>
<dbReference type="EMBL" id="GG663739">
    <property type="protein sequence ID" value="EEH56998.1"/>
    <property type="molecule type" value="Genomic_DNA"/>
</dbReference>
<evidence type="ECO:0000256" key="1">
    <source>
        <dbReference type="SAM" id="MobiDB-lite"/>
    </source>
</evidence>
<organism evidence="3">
    <name type="scientific">Micromonas pusilla (strain CCMP1545)</name>
    <name type="common">Picoplanktonic green alga</name>
    <dbReference type="NCBI Taxonomy" id="564608"/>
    <lineage>
        <taxon>Eukaryota</taxon>
        <taxon>Viridiplantae</taxon>
        <taxon>Chlorophyta</taxon>
        <taxon>Mamiellophyceae</taxon>
        <taxon>Mamiellales</taxon>
        <taxon>Mamiellaceae</taxon>
        <taxon>Micromonas</taxon>
    </lineage>
</organism>
<dbReference type="OMA" id="NRQAQIF"/>
<dbReference type="AlphaFoldDB" id="C1MRP3"/>